<dbReference type="Gene3D" id="1.10.8.60">
    <property type="match status" value="1"/>
</dbReference>
<dbReference type="GO" id="GO:0016887">
    <property type="term" value="F:ATP hydrolysis activity"/>
    <property type="evidence" value="ECO:0007669"/>
    <property type="project" value="UniProtKB-UniRule"/>
</dbReference>
<dbReference type="SMART" id="SM00382">
    <property type="entry name" value="AAA"/>
    <property type="match status" value="1"/>
</dbReference>
<evidence type="ECO:0000313" key="10">
    <source>
        <dbReference type="EMBL" id="TQF06218.1"/>
    </source>
</evidence>
<reference evidence="10 11" key="1">
    <citation type="submission" date="2019-06" db="EMBL/GenBank/DDBJ databases">
        <title>Description of Kitasatospora acidophila sp. nov. isolated from pine grove soil, and reclassification of Streptomyces novaecaesareae to Kitasatospora novaeceasareae comb. nov.</title>
        <authorList>
            <person name="Kim M.J."/>
        </authorList>
    </citation>
    <scope>NUCLEOTIDE SEQUENCE [LARGE SCALE GENOMIC DNA]</scope>
    <source>
        <strain evidence="10 11">MMS16-CNU292</strain>
    </source>
</reference>
<feature type="coiled-coil region" evidence="6">
    <location>
        <begin position="60"/>
        <end position="94"/>
    </location>
</feature>
<dbReference type="SUPFAM" id="SSF52540">
    <property type="entry name" value="P-loop containing nucleoside triphosphate hydrolases"/>
    <property type="match status" value="1"/>
</dbReference>
<dbReference type="Pfam" id="PF17758">
    <property type="entry name" value="Prot_ATP_ID_OB_N"/>
    <property type="match status" value="1"/>
</dbReference>
<evidence type="ECO:0000256" key="5">
    <source>
        <dbReference type="ARBA" id="ARBA00023186"/>
    </source>
</evidence>
<dbReference type="InterPro" id="IPR027417">
    <property type="entry name" value="P-loop_NTPase"/>
</dbReference>
<keyword evidence="11" id="KW-1185">Reference proteome</keyword>
<evidence type="ECO:0000256" key="1">
    <source>
        <dbReference type="ARBA" id="ARBA00022741"/>
    </source>
</evidence>
<dbReference type="GO" id="GO:0010498">
    <property type="term" value="P:proteasomal protein catabolic process"/>
    <property type="evidence" value="ECO:0007669"/>
    <property type="project" value="InterPro"/>
</dbReference>
<organism evidence="10 11">
    <name type="scientific">Kitasatospora acidiphila</name>
    <dbReference type="NCBI Taxonomy" id="2567942"/>
    <lineage>
        <taxon>Bacteria</taxon>
        <taxon>Bacillati</taxon>
        <taxon>Actinomycetota</taxon>
        <taxon>Actinomycetes</taxon>
        <taxon>Kitasatosporales</taxon>
        <taxon>Streptomycetaceae</taxon>
        <taxon>Kitasatospora</taxon>
    </lineage>
</organism>
<feature type="binding site" evidence="6">
    <location>
        <begin position="276"/>
        <end position="281"/>
    </location>
    <ligand>
        <name>ATP</name>
        <dbReference type="ChEBI" id="CHEBI:30616"/>
    </ligand>
</feature>
<evidence type="ECO:0000256" key="7">
    <source>
        <dbReference type="RuleBase" id="RU003651"/>
    </source>
</evidence>
<dbReference type="GO" id="GO:0019941">
    <property type="term" value="P:modification-dependent protein catabolic process"/>
    <property type="evidence" value="ECO:0007669"/>
    <property type="project" value="InterPro"/>
</dbReference>
<dbReference type="RefSeq" id="WP_141636659.1">
    <property type="nucleotide sequence ID" value="NZ_VIGB01000003.1"/>
</dbReference>
<dbReference type="InterPro" id="IPR003960">
    <property type="entry name" value="ATPase_AAA_CS"/>
</dbReference>
<keyword evidence="5" id="KW-0143">Chaperone</keyword>
<dbReference type="Pfam" id="PF00004">
    <property type="entry name" value="AAA"/>
    <property type="match status" value="1"/>
</dbReference>
<dbReference type="InterPro" id="IPR022482">
    <property type="entry name" value="Proteasome_ATPase"/>
</dbReference>
<dbReference type="EMBL" id="VIGB01000003">
    <property type="protein sequence ID" value="TQF06218.1"/>
    <property type="molecule type" value="Genomic_DNA"/>
</dbReference>
<gene>
    <name evidence="6 10" type="primary">arc</name>
    <name evidence="10" type="ORF">E6W39_33385</name>
</gene>
<dbReference type="AlphaFoldDB" id="A0A540WB79"/>
<keyword evidence="2 6" id="KW-0067">ATP-binding</keyword>
<dbReference type="Proteomes" id="UP000319103">
    <property type="component" value="Unassembled WGS sequence"/>
</dbReference>
<dbReference type="Gene3D" id="3.40.50.300">
    <property type="entry name" value="P-loop containing nucleotide triphosphate hydrolases"/>
    <property type="match status" value="1"/>
</dbReference>
<dbReference type="PANTHER" id="PTHR23077">
    <property type="entry name" value="AAA-FAMILY ATPASE"/>
    <property type="match status" value="1"/>
</dbReference>
<comment type="similarity">
    <text evidence="6 7">Belongs to the AAA ATPase family.</text>
</comment>
<proteinExistence type="inferred from homology"/>
<comment type="caution">
    <text evidence="10">The sequence shown here is derived from an EMBL/GenBank/DDBJ whole genome shotgun (WGS) entry which is preliminary data.</text>
</comment>
<dbReference type="GO" id="GO:0005524">
    <property type="term" value="F:ATP binding"/>
    <property type="evidence" value="ECO:0007669"/>
    <property type="project" value="UniProtKB-UniRule"/>
</dbReference>
<dbReference type="InterPro" id="IPR012340">
    <property type="entry name" value="NA-bd_OB-fold"/>
</dbReference>
<dbReference type="InterPro" id="IPR003593">
    <property type="entry name" value="AAA+_ATPase"/>
</dbReference>
<evidence type="ECO:0000259" key="9">
    <source>
        <dbReference type="SMART" id="SM00382"/>
    </source>
</evidence>
<dbReference type="InterPro" id="IPR003959">
    <property type="entry name" value="ATPase_AAA_core"/>
</dbReference>
<dbReference type="InterPro" id="IPR041626">
    <property type="entry name" value="Prot_ATP_ID_OB_N"/>
</dbReference>
<dbReference type="PANTHER" id="PTHR23077:SF144">
    <property type="entry name" value="PROTEASOME-ASSOCIATED ATPASE"/>
    <property type="match status" value="1"/>
</dbReference>
<dbReference type="InterPro" id="IPR050168">
    <property type="entry name" value="AAA_ATPase_domain"/>
</dbReference>
<evidence type="ECO:0000256" key="3">
    <source>
        <dbReference type="ARBA" id="ARBA00022942"/>
    </source>
</evidence>
<dbReference type="OrthoDB" id="9809379at2"/>
<keyword evidence="3 10" id="KW-0647">Proteasome</keyword>
<dbReference type="Gene3D" id="1.20.5.170">
    <property type="match status" value="1"/>
</dbReference>
<evidence type="ECO:0000256" key="2">
    <source>
        <dbReference type="ARBA" id="ARBA00022840"/>
    </source>
</evidence>
<evidence type="ECO:0000256" key="4">
    <source>
        <dbReference type="ARBA" id="ARBA00023054"/>
    </source>
</evidence>
<keyword evidence="1 6" id="KW-0547">Nucleotide-binding</keyword>
<dbReference type="PROSITE" id="PS00674">
    <property type="entry name" value="AAA"/>
    <property type="match status" value="1"/>
</dbReference>
<dbReference type="NCBIfam" id="TIGR03689">
    <property type="entry name" value="pup_AAA"/>
    <property type="match status" value="1"/>
</dbReference>
<evidence type="ECO:0000313" key="11">
    <source>
        <dbReference type="Proteomes" id="UP000319103"/>
    </source>
</evidence>
<sequence length="588" mass="65216">MAAHDDDYNRSAGKPARGSDEAAQLSYLEQEIAVLRRKLAEAPRSSRVLEDRIVELQTNLAGVTAQNERLVATLREARDQIVALKEEVDRLAQPPAGFGTFLTKNEDGTADIFTGGRKLRVNVSPTIELDDLQRGQEVLLNEALNVVDAFEFESVGELVTLKEVLEDGERALVTGHTDEERVVRLAEPLRGITLRPGDALLMEPRSGHVYEVVPKAEVEELVLEEVPDIDYRQIGGLGTQIEQIRDAVELPYLHADLFKEYELRPPKGVLLYGPPGCGKTLIAKAVANSLAKKVAEVTGQPQGKSYFLNIKGPELLNKYVGETERQIRLVFQRAREKASEGTPVIVFFDEMESLFRTRGSGVSSDVENTIVPQLLAEIDGVEGLENVIVIGASNREDMIDPAILRPGRLDVKIKIERPDAEAAKDIFSKYLKNSLPFHPDDLKEHDGSLDATVAAMIQSVVERMYGETEENRFLEVTYANGDKEVLYFKDFNSGAMIQNIVDRAKKMAIKDFLDHGQRGLRVSHLLAACVDEFKENEDLPNTTNPDDWARISGKKGERIVFIRTLVTGKQGAESGRSIDTVANTGQYL</sequence>
<feature type="domain" description="AAA+ ATPase" evidence="9">
    <location>
        <begin position="265"/>
        <end position="419"/>
    </location>
</feature>
<dbReference type="FunFam" id="1.20.5.170:FF:000018">
    <property type="entry name" value="AAA ATPase forming ring-shaped complexes"/>
    <property type="match status" value="1"/>
</dbReference>
<dbReference type="HAMAP" id="MF_02112">
    <property type="entry name" value="ARC_ATPase"/>
    <property type="match status" value="1"/>
</dbReference>
<dbReference type="GO" id="GO:0000502">
    <property type="term" value="C:proteasome complex"/>
    <property type="evidence" value="ECO:0007669"/>
    <property type="project" value="UniProtKB-KW"/>
</dbReference>
<protein>
    <recommendedName>
        <fullName evidence="6">AAA ATPase forming ring-shaped complexes</fullName>
        <shortName evidence="6">ARC</shortName>
    </recommendedName>
</protein>
<dbReference type="Gene3D" id="2.40.50.140">
    <property type="entry name" value="Nucleic acid-binding proteins"/>
    <property type="match status" value="2"/>
</dbReference>
<evidence type="ECO:0000256" key="8">
    <source>
        <dbReference type="SAM" id="MobiDB-lite"/>
    </source>
</evidence>
<dbReference type="Pfam" id="PF16450">
    <property type="entry name" value="Prot_ATP_ID_OB_C"/>
    <property type="match status" value="1"/>
</dbReference>
<comment type="subunit">
    <text evidence="6">Homohexamer. Assembles into a hexameric ring structure.</text>
</comment>
<accession>A0A540WB79</accession>
<evidence type="ECO:0000256" key="6">
    <source>
        <dbReference type="HAMAP-Rule" id="MF_02112"/>
    </source>
</evidence>
<keyword evidence="4 6" id="KW-0175">Coiled coil</keyword>
<dbReference type="FunFam" id="3.40.50.300:FF:000155">
    <property type="entry name" value="AAA ATPase forming ring-shaped complexes"/>
    <property type="match status" value="1"/>
</dbReference>
<feature type="region of interest" description="Disordered" evidence="8">
    <location>
        <begin position="1"/>
        <end position="22"/>
    </location>
</feature>
<name>A0A540WB79_9ACTN</name>
<dbReference type="InterPro" id="IPR032501">
    <property type="entry name" value="Prot_ATP_ID_OB_2nd"/>
</dbReference>